<feature type="chain" id="PRO_5043756642" evidence="1">
    <location>
        <begin position="22"/>
        <end position="271"/>
    </location>
</feature>
<accession>A0AAW7JX56</accession>
<organism evidence="3 5">
    <name type="scientific">Leyella lascolaii</name>
    <dbReference type="NCBI Taxonomy" id="1776379"/>
    <lineage>
        <taxon>Bacteria</taxon>
        <taxon>Pseudomonadati</taxon>
        <taxon>Bacteroidota</taxon>
        <taxon>Bacteroidia</taxon>
        <taxon>Bacteroidales</taxon>
        <taxon>Prevotellaceae</taxon>
        <taxon>Leyella</taxon>
    </lineage>
</organism>
<evidence type="ECO:0000313" key="2">
    <source>
        <dbReference type="EMBL" id="MDN0023813.1"/>
    </source>
</evidence>
<keyword evidence="4" id="KW-1185">Reference proteome</keyword>
<dbReference type="Pfam" id="PF11777">
    <property type="entry name" value="DUF3316"/>
    <property type="match status" value="1"/>
</dbReference>
<dbReference type="EMBL" id="JAUEIE010000021">
    <property type="protein sequence ID" value="MDN0023813.1"/>
    <property type="molecule type" value="Genomic_DNA"/>
</dbReference>
<reference evidence="3" key="2">
    <citation type="submission" date="2023-08" db="EMBL/GenBank/DDBJ databases">
        <title>Identification and characterization of horizontal gene transfer across gut microbiota members of farm animals based on homology search.</title>
        <authorList>
            <person name="Schwarzerova J."/>
            <person name="Nykrynova M."/>
            <person name="Jureckova K."/>
            <person name="Cejkova D."/>
            <person name="Rychlik I."/>
        </authorList>
    </citation>
    <scope>NUCLEOTIDE SEQUENCE</scope>
    <source>
        <strain evidence="3">ET15</strain>
        <strain evidence="2">ET37</strain>
    </source>
</reference>
<dbReference type="AlphaFoldDB" id="A0AAW7JX56"/>
<feature type="signal peptide" evidence="1">
    <location>
        <begin position="1"/>
        <end position="21"/>
    </location>
</feature>
<comment type="caution">
    <text evidence="3">The sequence shown here is derived from an EMBL/GenBank/DDBJ whole genome shotgun (WGS) entry which is preliminary data.</text>
</comment>
<reference evidence="3" key="1">
    <citation type="submission" date="2023-06" db="EMBL/GenBank/DDBJ databases">
        <authorList>
            <person name="Zeman M."/>
            <person name="Kubasova T."/>
            <person name="Jahodarova E."/>
            <person name="Nykrynova M."/>
            <person name="Rychlik I."/>
        </authorList>
    </citation>
    <scope>NUCLEOTIDE SEQUENCE</scope>
    <source>
        <strain evidence="3">ET15</strain>
        <strain evidence="2">ET37</strain>
    </source>
</reference>
<gene>
    <name evidence="2" type="ORF">QVN81_12425</name>
    <name evidence="3" type="ORF">QVN84_12565</name>
</gene>
<sequence>MTTCRVFIAAAALLYATASRAQSDTITSDKVITNARMAAIGSADILDTYLSPEKYKGVELRYISHTTRDSERSRWSRRITHQGSISYADNRSGNGAEMAGAYFFQYAWLYNWRLSGNRLNLKAGAAADATIGFIYNTRNGNNPAQARAMVNITPTGSADYRFTLAGRPFTARYELNIPLCGLMFTPNYGQSYYEIFSRGNYDRNIVPTTFVCSPSVRQMLSLDFTIGRTTLRAGYLCDIQQARVNNLKSHIYTHAFMIGVVRRFKLIKIHP</sequence>
<dbReference type="EMBL" id="JAUEIF010000016">
    <property type="protein sequence ID" value="MDN0026341.1"/>
    <property type="molecule type" value="Genomic_DNA"/>
</dbReference>
<evidence type="ECO:0000313" key="3">
    <source>
        <dbReference type="EMBL" id="MDN0026341.1"/>
    </source>
</evidence>
<dbReference type="Proteomes" id="UP001167831">
    <property type="component" value="Unassembled WGS sequence"/>
</dbReference>
<dbReference type="InterPro" id="IPR016879">
    <property type="entry name" value="UCP028299"/>
</dbReference>
<protein>
    <submittedName>
        <fullName evidence="3">DUF3316 domain-containing protein</fullName>
    </submittedName>
</protein>
<name>A0AAW7JX56_9BACT</name>
<evidence type="ECO:0000313" key="5">
    <source>
        <dbReference type="Proteomes" id="UP001168478"/>
    </source>
</evidence>
<proteinExistence type="predicted"/>
<keyword evidence="1" id="KW-0732">Signal</keyword>
<evidence type="ECO:0000313" key="4">
    <source>
        <dbReference type="Proteomes" id="UP001167831"/>
    </source>
</evidence>
<evidence type="ECO:0000256" key="1">
    <source>
        <dbReference type="SAM" id="SignalP"/>
    </source>
</evidence>
<dbReference type="Proteomes" id="UP001168478">
    <property type="component" value="Unassembled WGS sequence"/>
</dbReference>
<dbReference type="RefSeq" id="WP_289826251.1">
    <property type="nucleotide sequence ID" value="NZ_JAUEIE010000021.1"/>
</dbReference>